<keyword evidence="2" id="KW-0004">4Fe-4S</keyword>
<protein>
    <submittedName>
        <fullName evidence="8">Radical SAM additional 4Fe4S-binding SPASM domain protein</fullName>
    </submittedName>
</protein>
<dbReference type="InterPro" id="IPR013785">
    <property type="entry name" value="Aldolase_TIM"/>
</dbReference>
<dbReference type="KEGG" id="cbv:U729_200"/>
<dbReference type="SFLD" id="SFLDS00029">
    <property type="entry name" value="Radical_SAM"/>
    <property type="match status" value="1"/>
</dbReference>
<dbReference type="GO" id="GO:0016491">
    <property type="term" value="F:oxidoreductase activity"/>
    <property type="evidence" value="ECO:0007669"/>
    <property type="project" value="InterPro"/>
</dbReference>
<keyword evidence="5" id="KW-0408">Iron</keyword>
<comment type="cofactor">
    <cofactor evidence="1">
        <name>[4Fe-4S] cluster</name>
        <dbReference type="ChEBI" id="CHEBI:49883"/>
    </cofactor>
</comment>
<dbReference type="PROSITE" id="PS51918">
    <property type="entry name" value="RADICAL_SAM"/>
    <property type="match status" value="1"/>
</dbReference>
<dbReference type="InterPro" id="IPR000385">
    <property type="entry name" value="MoaA_NifB_PqqE_Fe-S-bd_CS"/>
</dbReference>
<dbReference type="NCBIfam" id="TIGR03974">
    <property type="entry name" value="rSAM_six_Cys"/>
    <property type="match status" value="1"/>
</dbReference>
<keyword evidence="4" id="KW-0479">Metal-binding</keyword>
<evidence type="ECO:0000313" key="8">
    <source>
        <dbReference type="EMBL" id="AIY82342.1"/>
    </source>
</evidence>
<dbReference type="InterPro" id="IPR058240">
    <property type="entry name" value="rSAM_sf"/>
</dbReference>
<feature type="domain" description="Radical SAM core" evidence="7">
    <location>
        <begin position="91"/>
        <end position="323"/>
    </location>
</feature>
<evidence type="ECO:0000259" key="7">
    <source>
        <dbReference type="PROSITE" id="PS51918"/>
    </source>
</evidence>
<evidence type="ECO:0000256" key="2">
    <source>
        <dbReference type="ARBA" id="ARBA00022485"/>
    </source>
</evidence>
<reference evidence="8 9" key="1">
    <citation type="journal article" date="2015" name="Infect. Genet. Evol.">
        <title>Genomic sequences of six botulinum neurotoxin-producing strains representing three clostridial species illustrate the mobility and diversity of botulinum neurotoxin genes.</title>
        <authorList>
            <person name="Smith T.J."/>
            <person name="Hill K.K."/>
            <person name="Xie G."/>
            <person name="Foley B.T."/>
            <person name="Williamson C.H."/>
            <person name="Foster J.T."/>
            <person name="Johnson S.L."/>
            <person name="Chertkov O."/>
            <person name="Teshima H."/>
            <person name="Gibbons H.S."/>
            <person name="Johnsky L.A."/>
            <person name="Karavis M.A."/>
            <person name="Smith L.A."/>
        </authorList>
    </citation>
    <scope>NUCLEOTIDE SEQUENCE [LARGE SCALE GENOMIC DNA]</scope>
    <source>
        <strain evidence="8">Sullivan</strain>
    </source>
</reference>
<dbReference type="RefSeq" id="WP_039310924.1">
    <property type="nucleotide sequence ID" value="NZ_CP006905.1"/>
</dbReference>
<accession>A0A0A7FRX9</accession>
<keyword evidence="3" id="KW-0949">S-adenosyl-L-methionine</keyword>
<dbReference type="eggNOG" id="COG0641">
    <property type="taxonomic scope" value="Bacteria"/>
</dbReference>
<dbReference type="GO" id="GO:0046872">
    <property type="term" value="F:metal ion binding"/>
    <property type="evidence" value="ECO:0007669"/>
    <property type="project" value="UniProtKB-KW"/>
</dbReference>
<evidence type="ECO:0000256" key="1">
    <source>
        <dbReference type="ARBA" id="ARBA00001966"/>
    </source>
</evidence>
<organism evidence="8 9">
    <name type="scientific">Clostridium baratii str. Sullivan</name>
    <dbReference type="NCBI Taxonomy" id="1415775"/>
    <lineage>
        <taxon>Bacteria</taxon>
        <taxon>Bacillati</taxon>
        <taxon>Bacillota</taxon>
        <taxon>Clostridia</taxon>
        <taxon>Eubacteriales</taxon>
        <taxon>Clostridiaceae</taxon>
        <taxon>Clostridium</taxon>
    </lineage>
</organism>
<proteinExistence type="predicted"/>
<name>A0A0A7FRX9_9CLOT</name>
<dbReference type="PROSITE" id="PS01305">
    <property type="entry name" value="MOAA_NIFB_PQQE"/>
    <property type="match status" value="1"/>
</dbReference>
<dbReference type="HOGENOM" id="CLU_009273_3_3_9"/>
<evidence type="ECO:0000256" key="3">
    <source>
        <dbReference type="ARBA" id="ARBA00022691"/>
    </source>
</evidence>
<dbReference type="NCBIfam" id="TIGR04085">
    <property type="entry name" value="rSAM_more_4Fe4S"/>
    <property type="match status" value="1"/>
</dbReference>
<dbReference type="Pfam" id="PF13186">
    <property type="entry name" value="SPASM"/>
    <property type="match status" value="1"/>
</dbReference>
<dbReference type="PANTHER" id="PTHR43273:SF8">
    <property type="entry name" value="RADICAL SAM DOMAIN PROTEIN"/>
    <property type="match status" value="1"/>
</dbReference>
<evidence type="ECO:0000313" key="9">
    <source>
        <dbReference type="Proteomes" id="UP000030635"/>
    </source>
</evidence>
<dbReference type="InterPro" id="IPR024025">
    <property type="entry name" value="SCIFF_rSAM_maturase"/>
</dbReference>
<evidence type="ECO:0000256" key="4">
    <source>
        <dbReference type="ARBA" id="ARBA00022723"/>
    </source>
</evidence>
<dbReference type="InterPro" id="IPR023885">
    <property type="entry name" value="4Fe4S-binding_SPASM_dom"/>
</dbReference>
<gene>
    <name evidence="8" type="ORF">U729_200</name>
</gene>
<dbReference type="AlphaFoldDB" id="A0A0A7FRX9"/>
<dbReference type="Proteomes" id="UP000030635">
    <property type="component" value="Chromosome"/>
</dbReference>
<sequence length="451" mass="52142">MALIHKFKQGDNAFVLDVNTGAVHIVDDLVYDLVDDNGLRDKEVIINELKDKYDEKEISEAYDEIKQLVDEDMLYTKDMYEDIAHSSMDDRDYIKAVCLNIIHGCNLRCKYCFADEGEYHGHKGVMDIETAKKAIDYVVKRSGPRRNIEIDLFGGEPTLIMDTIKEIIAYARENEKKWNKNIRFTMTTNATLLNDEMMDYMDKEMGNIILSLDGRQEVNDNVRIKVDGSGSYDDILPNIKKMVAKRNKDKMFYVRGTFTRANTDFYEDVMAMANEGFREISIEPVVLPDEHPLSLREEDLPTIFENYDKLYDEMARRKREGDEFRFYHFNVDLNGGPCVYKRISGCGAGFEYVAITPQGEVYPCHQFVGKEEYKLGTIDDDSYDKDLAKKFKMAHIYNKPKCRDCWARFYCSGGCQANNINFNGDINVPYEIGCKMQKKRIECAIALKAEE</sequence>
<dbReference type="EMBL" id="CP006905">
    <property type="protein sequence ID" value="AIY82342.1"/>
    <property type="molecule type" value="Genomic_DNA"/>
</dbReference>
<dbReference type="SFLD" id="SFLDG01386">
    <property type="entry name" value="main_SPASM_domain-containing"/>
    <property type="match status" value="1"/>
</dbReference>
<evidence type="ECO:0000256" key="5">
    <source>
        <dbReference type="ARBA" id="ARBA00023004"/>
    </source>
</evidence>
<dbReference type="Gene3D" id="3.20.20.70">
    <property type="entry name" value="Aldolase class I"/>
    <property type="match status" value="1"/>
</dbReference>
<dbReference type="InterPro" id="IPR047602">
    <property type="entry name" value="SPASM_CteB-like"/>
</dbReference>
<dbReference type="GO" id="GO:0051539">
    <property type="term" value="F:4 iron, 4 sulfur cluster binding"/>
    <property type="evidence" value="ECO:0007669"/>
    <property type="project" value="UniProtKB-KW"/>
</dbReference>
<dbReference type="SFLD" id="SFLDG01384">
    <property type="entry name" value="thioether_bond_formation_requi"/>
    <property type="match status" value="1"/>
</dbReference>
<dbReference type="SUPFAM" id="SSF102114">
    <property type="entry name" value="Radical SAM enzymes"/>
    <property type="match status" value="1"/>
</dbReference>
<dbReference type="InterPro" id="IPR023867">
    <property type="entry name" value="Sulphatase_maturase_rSAM"/>
</dbReference>
<dbReference type="CDD" id="cd01335">
    <property type="entry name" value="Radical_SAM"/>
    <property type="match status" value="1"/>
</dbReference>
<keyword evidence="9" id="KW-1185">Reference proteome</keyword>
<evidence type="ECO:0000256" key="6">
    <source>
        <dbReference type="ARBA" id="ARBA00023014"/>
    </source>
</evidence>
<dbReference type="CDD" id="cd21124">
    <property type="entry name" value="SPASM_CteB-like"/>
    <property type="match status" value="1"/>
</dbReference>
<keyword evidence="6" id="KW-0411">Iron-sulfur</keyword>
<dbReference type="SFLD" id="SFLDG01067">
    <property type="entry name" value="SPASM/twitch_domain_containing"/>
    <property type="match status" value="1"/>
</dbReference>
<dbReference type="OrthoDB" id="9808591at2"/>
<dbReference type="STRING" id="1561.NPD11_2775"/>
<dbReference type="Pfam" id="PF04055">
    <property type="entry name" value="Radical_SAM"/>
    <property type="match status" value="1"/>
</dbReference>
<dbReference type="PANTHER" id="PTHR43273">
    <property type="entry name" value="ANAEROBIC SULFATASE-MATURATING ENZYME HOMOLOG ASLB-RELATED"/>
    <property type="match status" value="1"/>
</dbReference>
<dbReference type="InterPro" id="IPR007197">
    <property type="entry name" value="rSAM"/>
</dbReference>